<keyword evidence="8" id="KW-1185">Reference proteome</keyword>
<dbReference type="GO" id="GO:0000447">
    <property type="term" value="P:endonucleolytic cleavage in ITS1 to separate SSU-rRNA from 5.8S rRNA and LSU-rRNA from tricistronic rRNA transcript (SSU-rRNA, 5.8S rRNA, LSU-rRNA)"/>
    <property type="evidence" value="ECO:0007669"/>
    <property type="project" value="TreeGrafter"/>
</dbReference>
<protein>
    <recommendedName>
        <fullName evidence="3">Activator of basal transcription 1</fullName>
    </recommendedName>
</protein>
<dbReference type="InterPro" id="IPR035979">
    <property type="entry name" value="RBD_domain_sf"/>
</dbReference>
<feature type="compositionally biased region" description="Acidic residues" evidence="6">
    <location>
        <begin position="44"/>
        <end position="92"/>
    </location>
</feature>
<evidence type="ECO:0000256" key="6">
    <source>
        <dbReference type="SAM" id="MobiDB-lite"/>
    </source>
</evidence>
<dbReference type="CDD" id="cd12263">
    <property type="entry name" value="RRM_ABT1_like"/>
    <property type="match status" value="1"/>
</dbReference>
<dbReference type="GO" id="GO:0034462">
    <property type="term" value="P:small-subunit processome assembly"/>
    <property type="evidence" value="ECO:0007669"/>
    <property type="project" value="TreeGrafter"/>
</dbReference>
<dbReference type="GO" id="GO:0005730">
    <property type="term" value="C:nucleolus"/>
    <property type="evidence" value="ECO:0007669"/>
    <property type="project" value="UniProtKB-SubCell"/>
</dbReference>
<feature type="region of interest" description="Disordered" evidence="6">
    <location>
        <begin position="287"/>
        <end position="309"/>
    </location>
</feature>
<proteinExistence type="inferred from homology"/>
<evidence type="ECO:0000256" key="3">
    <source>
        <dbReference type="ARBA" id="ARBA00020737"/>
    </source>
</evidence>
<accession>A0AAV6ZLJ8</accession>
<dbReference type="PANTHER" id="PTHR12311:SF7">
    <property type="entry name" value="ACTIVATOR OF BASAL TRANSCRIPTION 1"/>
    <property type="match status" value="1"/>
</dbReference>
<feature type="compositionally biased region" description="Basic residues" evidence="6">
    <location>
        <begin position="326"/>
        <end position="336"/>
    </location>
</feature>
<dbReference type="Proteomes" id="UP000824782">
    <property type="component" value="Unassembled WGS sequence"/>
</dbReference>
<dbReference type="GO" id="GO:0003723">
    <property type="term" value="F:RNA binding"/>
    <property type="evidence" value="ECO:0007669"/>
    <property type="project" value="UniProtKB-KW"/>
</dbReference>
<keyword evidence="5" id="KW-0539">Nucleus</keyword>
<feature type="compositionally biased region" description="Acidic residues" evidence="6">
    <location>
        <begin position="107"/>
        <end position="128"/>
    </location>
</feature>
<dbReference type="PANTHER" id="PTHR12311">
    <property type="entry name" value="ACTIVATOR OF BASAL TRANSCRIPTION 1"/>
    <property type="match status" value="1"/>
</dbReference>
<keyword evidence="4" id="KW-0694">RNA-binding</keyword>
<evidence type="ECO:0000313" key="8">
    <source>
        <dbReference type="Proteomes" id="UP000824782"/>
    </source>
</evidence>
<dbReference type="AlphaFoldDB" id="A0AAV6ZLJ8"/>
<name>A0AAV6ZLJ8_ENGPU</name>
<dbReference type="Gene3D" id="3.30.70.330">
    <property type="match status" value="1"/>
</dbReference>
<comment type="similarity">
    <text evidence="2">Belongs to the ESF2/ABP1 family.</text>
</comment>
<reference evidence="7" key="1">
    <citation type="thesis" date="2020" institute="ProQuest LLC" country="789 East Eisenhower Parkway, Ann Arbor, MI, USA">
        <title>Comparative Genomics and Chromosome Evolution.</title>
        <authorList>
            <person name="Mudd A.B."/>
        </authorList>
    </citation>
    <scope>NUCLEOTIDE SEQUENCE</scope>
    <source>
        <strain evidence="7">237g6f4</strain>
        <tissue evidence="7">Blood</tissue>
    </source>
</reference>
<dbReference type="InterPro" id="IPR039119">
    <property type="entry name" value="ABT1/Esf2"/>
</dbReference>
<evidence type="ECO:0000256" key="5">
    <source>
        <dbReference type="ARBA" id="ARBA00023242"/>
    </source>
</evidence>
<dbReference type="EMBL" id="WNYA01000116">
    <property type="protein sequence ID" value="KAG8549926.1"/>
    <property type="molecule type" value="Genomic_DNA"/>
</dbReference>
<evidence type="ECO:0000256" key="4">
    <source>
        <dbReference type="ARBA" id="ARBA00022884"/>
    </source>
</evidence>
<feature type="region of interest" description="Disordered" evidence="6">
    <location>
        <begin position="321"/>
        <end position="346"/>
    </location>
</feature>
<organism evidence="7 8">
    <name type="scientific">Engystomops pustulosus</name>
    <name type="common">Tungara frog</name>
    <name type="synonym">Physalaemus pustulosus</name>
    <dbReference type="NCBI Taxonomy" id="76066"/>
    <lineage>
        <taxon>Eukaryota</taxon>
        <taxon>Metazoa</taxon>
        <taxon>Chordata</taxon>
        <taxon>Craniata</taxon>
        <taxon>Vertebrata</taxon>
        <taxon>Euteleostomi</taxon>
        <taxon>Amphibia</taxon>
        <taxon>Batrachia</taxon>
        <taxon>Anura</taxon>
        <taxon>Neobatrachia</taxon>
        <taxon>Hyloidea</taxon>
        <taxon>Leptodactylidae</taxon>
        <taxon>Leiuperinae</taxon>
        <taxon>Engystomops</taxon>
    </lineage>
</organism>
<evidence type="ECO:0000256" key="2">
    <source>
        <dbReference type="ARBA" id="ARBA00005819"/>
    </source>
</evidence>
<dbReference type="SUPFAM" id="SSF54928">
    <property type="entry name" value="RNA-binding domain, RBD"/>
    <property type="match status" value="1"/>
</dbReference>
<gene>
    <name evidence="7" type="ORF">GDO81_018806</name>
</gene>
<comment type="subcellular location">
    <subcellularLocation>
        <location evidence="1">Nucleus</location>
        <location evidence="1">Nucleolus</location>
    </subcellularLocation>
</comment>
<sequence length="359" mass="41602">MPCDAIALRREAHAACGEVTDLGAASFLVLENNMEDKQEQMTITDDEEDNEGESSQEEGEHEVEENEGESSQEEGEHEVVEDGGESSQEESEHEVVEDGGERSQGEADTDMVEDGGESIQGEYDEGILEEEKKDSESKKKKTIPGIIYLGHIPPRLRPRNVRTMLSVYGEVGRIFLQPEKHFVKKRKKKAGARSRDFTEGWVEFRDKRVAKRVAASLNRTQMGNRKKSRFFEDLWCMKYLHRFEWSHLHERLAIERQVRRQRMRAEVSQVKKETDFYVRNVERSKKFDKHDRQNAAEPGGSTVPKKQWGYLQRKTEEEIKALKSNAGKKRMQRRQKRAELEQEQSRTNVSLLQKIFNTS</sequence>
<dbReference type="InterPro" id="IPR034353">
    <property type="entry name" value="ABT1/ESF2_RRM"/>
</dbReference>
<dbReference type="GO" id="GO:0000480">
    <property type="term" value="P:endonucleolytic cleavage in 5'-ETS of tricistronic rRNA transcript (SSU-rRNA, 5.8S rRNA, LSU-rRNA)"/>
    <property type="evidence" value="ECO:0007669"/>
    <property type="project" value="TreeGrafter"/>
</dbReference>
<comment type="caution">
    <text evidence="7">The sequence shown here is derived from an EMBL/GenBank/DDBJ whole genome shotgun (WGS) entry which is preliminary data.</text>
</comment>
<feature type="compositionally biased region" description="Basic and acidic residues" evidence="6">
    <location>
        <begin position="93"/>
        <end position="105"/>
    </location>
</feature>
<feature type="region of interest" description="Disordered" evidence="6">
    <location>
        <begin position="33"/>
        <end position="140"/>
    </location>
</feature>
<dbReference type="GO" id="GO:0000472">
    <property type="term" value="P:endonucleolytic cleavage to generate mature 5'-end of SSU-rRNA from (SSU-rRNA, 5.8S rRNA, LSU-rRNA)"/>
    <property type="evidence" value="ECO:0007669"/>
    <property type="project" value="TreeGrafter"/>
</dbReference>
<evidence type="ECO:0000313" key="7">
    <source>
        <dbReference type="EMBL" id="KAG8549926.1"/>
    </source>
</evidence>
<dbReference type="InterPro" id="IPR012677">
    <property type="entry name" value="Nucleotide-bd_a/b_plait_sf"/>
</dbReference>
<evidence type="ECO:0000256" key="1">
    <source>
        <dbReference type="ARBA" id="ARBA00004604"/>
    </source>
</evidence>